<feature type="region of interest" description="Disordered" evidence="2">
    <location>
        <begin position="281"/>
        <end position="425"/>
    </location>
</feature>
<feature type="compositionally biased region" description="Low complexity" evidence="2">
    <location>
        <begin position="342"/>
        <end position="362"/>
    </location>
</feature>
<dbReference type="AlphaFoldDB" id="A0A9X0DG85"/>
<evidence type="ECO:0000313" key="4">
    <source>
        <dbReference type="Proteomes" id="UP001152300"/>
    </source>
</evidence>
<feature type="coiled-coil region" evidence="1">
    <location>
        <begin position="31"/>
        <end position="62"/>
    </location>
</feature>
<reference evidence="3" key="1">
    <citation type="submission" date="2022-11" db="EMBL/GenBank/DDBJ databases">
        <title>Genome Resource of Sclerotinia nivalis Strain SnTB1, a Plant Pathogen Isolated from American Ginseng.</title>
        <authorList>
            <person name="Fan S."/>
        </authorList>
    </citation>
    <scope>NUCLEOTIDE SEQUENCE</scope>
    <source>
        <strain evidence="3">SnTB1</strain>
    </source>
</reference>
<dbReference type="Proteomes" id="UP001152300">
    <property type="component" value="Unassembled WGS sequence"/>
</dbReference>
<dbReference type="EMBL" id="JAPEIS010000012">
    <property type="protein sequence ID" value="KAJ8061320.1"/>
    <property type="molecule type" value="Genomic_DNA"/>
</dbReference>
<protein>
    <submittedName>
        <fullName evidence="3">Uncharacterized protein</fullName>
    </submittedName>
</protein>
<keyword evidence="4" id="KW-1185">Reference proteome</keyword>
<organism evidence="3 4">
    <name type="scientific">Sclerotinia nivalis</name>
    <dbReference type="NCBI Taxonomy" id="352851"/>
    <lineage>
        <taxon>Eukaryota</taxon>
        <taxon>Fungi</taxon>
        <taxon>Dikarya</taxon>
        <taxon>Ascomycota</taxon>
        <taxon>Pezizomycotina</taxon>
        <taxon>Leotiomycetes</taxon>
        <taxon>Helotiales</taxon>
        <taxon>Sclerotiniaceae</taxon>
        <taxon>Sclerotinia</taxon>
    </lineage>
</organism>
<name>A0A9X0DG85_9HELO</name>
<gene>
    <name evidence="3" type="ORF">OCU04_010383</name>
</gene>
<evidence type="ECO:0000256" key="1">
    <source>
        <dbReference type="SAM" id="Coils"/>
    </source>
</evidence>
<dbReference type="OrthoDB" id="10361331at2759"/>
<sequence>MEETERKLAEGRKWRMERLEEGKRIYEGIVRDRQLRAAKIAQENAEKAKEEAELTVDKQIAKALVKINEKLASEAATFLKPFTDSVSDLFTTNEFALAKVKHESDLASIQSKYESDVKSLKLKLEKERAAREMLEDSYSIHVNRIQNELTSMRQKQDLHEVLFQEQRRSAMKWAKCAARHQVEFDLLQSTIDELQQKLKRANSQAQFYRQLSEENRFDLINLRRQAAAQVPITSALSCIANRLEQLSGPRTESGQSSTPSPVQRVAATCIYRLPRSLVPSNVQQGSAITPQPDRGSQPSLQSTASTNVSATSIASGAPADLLNYQNDTRPPPPPREPQHRTNSPVVNPPMSSSRTNANSSDSVEPVHIDTSSQKRTNIDDHNQGPPRKLTSPRDNNTPKDANNSDATPDTQNLDQSNPIPNPSMLRRSISSYISFSSPALDLIDLGMSPEMAQLFSDMDRSGHDHRTESQMANRAQPTICWTSVNVPGYEPIVSDGKWVSEVRGIDLDAWLKTTRECPTCARHRLEGKSDVFCFHFVNPKKCYIFAP</sequence>
<proteinExistence type="predicted"/>
<accession>A0A9X0DG85</accession>
<feature type="compositionally biased region" description="Polar residues" evidence="2">
    <location>
        <begin position="392"/>
        <end position="418"/>
    </location>
</feature>
<feature type="coiled-coil region" evidence="1">
    <location>
        <begin position="177"/>
        <end position="211"/>
    </location>
</feature>
<evidence type="ECO:0000256" key="2">
    <source>
        <dbReference type="SAM" id="MobiDB-lite"/>
    </source>
</evidence>
<feature type="compositionally biased region" description="Polar residues" evidence="2">
    <location>
        <begin position="281"/>
        <end position="314"/>
    </location>
</feature>
<evidence type="ECO:0000313" key="3">
    <source>
        <dbReference type="EMBL" id="KAJ8061320.1"/>
    </source>
</evidence>
<keyword evidence="1" id="KW-0175">Coiled coil</keyword>
<comment type="caution">
    <text evidence="3">The sequence shown here is derived from an EMBL/GenBank/DDBJ whole genome shotgun (WGS) entry which is preliminary data.</text>
</comment>